<dbReference type="AlphaFoldDB" id="A0A8J5X0U2"/>
<feature type="region of interest" description="Disordered" evidence="1">
    <location>
        <begin position="480"/>
        <end position="503"/>
    </location>
</feature>
<sequence>MAAIALLAALSVPDVALPEVALGDLVAGKRAALAQLRVALVEVGAAVVTDVPSLGHASAGAFAQLASCSGGRLRAGEFRRTVAARVLGGVASQLDMVACARALEPLRRALGRATDAVVAALDADADADADTGGGRAPGGAARMRRVGGGEYAGLRALVHAGEQLEHFHLYPVGRGRPAGAPARGAADAQRVDGGGAGALDEGEWTMPLHTDGGLFAVMTAGFYVELADGLLGGSAGEEAGRSSHGAELADGLRGATGAARQAPADLAPRGAGLYIRLRDGRLVRAAQSTPLHAAEPPRSEVIVLAGEGAARWLERRAGAAPFRPAPHALLVGSGGDGGGGDGGGGGVRVARAWHGRMLLPPSDALLPSGLTFQAHREAEAAAIAAAPLTARAARARAASGEAPAAPAACSTGGALPPGRAFASASRRQLTAVAGGGDECVTGSGTVGVRCWMLCVDPSALGCATDATVACIDSSTGARVNGSDHCPTGTPPSPPSDAADAAPRTAATAATTTWLAARPRPFCSGPGVSMYMQGFASLVLAPRTAADGNALPPAECVVLFAPSAVLDTAPKMAAGCLALALLGLAVELLASARRAIGGARRL</sequence>
<dbReference type="EMBL" id="JAGTXO010000090">
    <property type="protein sequence ID" value="KAG8457008.1"/>
    <property type="molecule type" value="Genomic_DNA"/>
</dbReference>
<dbReference type="PANTHER" id="PTHR40855">
    <property type="entry name" value="DIOX_N DOMAIN-CONTAINING PROTEIN"/>
    <property type="match status" value="1"/>
</dbReference>
<evidence type="ECO:0000313" key="3">
    <source>
        <dbReference type="EMBL" id="KAG8457008.1"/>
    </source>
</evidence>
<accession>A0A8J5X0U2</accession>
<dbReference type="PANTHER" id="PTHR40855:SF1">
    <property type="entry name" value="CLAVAMINATE SYNTHASE-LIKE PROTEIN"/>
    <property type="match status" value="1"/>
</dbReference>
<keyword evidence="2" id="KW-0732">Signal</keyword>
<protein>
    <submittedName>
        <fullName evidence="3">Uncharacterized protein</fullName>
    </submittedName>
</protein>
<dbReference type="OrthoDB" id="543386at2759"/>
<feature type="signal peptide" evidence="2">
    <location>
        <begin position="1"/>
        <end position="18"/>
    </location>
</feature>
<keyword evidence="4" id="KW-1185">Reference proteome</keyword>
<gene>
    <name evidence="3" type="ORF">KFE25_004407</name>
</gene>
<feature type="chain" id="PRO_5035227945" evidence="2">
    <location>
        <begin position="19"/>
        <end position="601"/>
    </location>
</feature>
<comment type="caution">
    <text evidence="3">The sequence shown here is derived from an EMBL/GenBank/DDBJ whole genome shotgun (WGS) entry which is preliminary data.</text>
</comment>
<dbReference type="OMA" id="ELHIGAM"/>
<reference evidence="3" key="1">
    <citation type="submission" date="2021-05" db="EMBL/GenBank/DDBJ databases">
        <title>The genome of the haptophyte Pavlova lutheri (Diacronema luteri, Pavlovales) - a model for lipid biosynthesis in eukaryotic algae.</title>
        <authorList>
            <person name="Hulatt C.J."/>
            <person name="Posewitz M.C."/>
        </authorList>
    </citation>
    <scope>NUCLEOTIDE SEQUENCE</scope>
    <source>
        <strain evidence="3">NIVA-4/92</strain>
    </source>
</reference>
<organism evidence="3 4">
    <name type="scientific">Diacronema lutheri</name>
    <name type="common">Unicellular marine alga</name>
    <name type="synonym">Monochrysis lutheri</name>
    <dbReference type="NCBI Taxonomy" id="2081491"/>
    <lineage>
        <taxon>Eukaryota</taxon>
        <taxon>Haptista</taxon>
        <taxon>Haptophyta</taxon>
        <taxon>Pavlovophyceae</taxon>
        <taxon>Pavlovales</taxon>
        <taxon>Pavlovaceae</taxon>
        <taxon>Diacronema</taxon>
    </lineage>
</organism>
<dbReference type="Proteomes" id="UP000751190">
    <property type="component" value="Unassembled WGS sequence"/>
</dbReference>
<feature type="non-terminal residue" evidence="3">
    <location>
        <position position="1"/>
    </location>
</feature>
<name>A0A8J5X0U2_DIALT</name>
<evidence type="ECO:0000256" key="1">
    <source>
        <dbReference type="SAM" id="MobiDB-lite"/>
    </source>
</evidence>
<evidence type="ECO:0000313" key="4">
    <source>
        <dbReference type="Proteomes" id="UP000751190"/>
    </source>
</evidence>
<evidence type="ECO:0000256" key="2">
    <source>
        <dbReference type="SAM" id="SignalP"/>
    </source>
</evidence>
<proteinExistence type="predicted"/>